<proteinExistence type="inferred from homology"/>
<dbReference type="GO" id="GO:0005829">
    <property type="term" value="C:cytosol"/>
    <property type="evidence" value="ECO:0007669"/>
    <property type="project" value="TreeGrafter"/>
</dbReference>
<evidence type="ECO:0000313" key="3">
    <source>
        <dbReference type="EMBL" id="TVY98988.1"/>
    </source>
</evidence>
<comment type="catalytic activity">
    <reaction evidence="2">
        <text>D-glyceraldehyde 3-phosphate = dihydroxyacetone phosphate</text>
        <dbReference type="Rhea" id="RHEA:18585"/>
        <dbReference type="ChEBI" id="CHEBI:57642"/>
        <dbReference type="ChEBI" id="CHEBI:59776"/>
        <dbReference type="EC" id="5.3.1.1"/>
    </reaction>
</comment>
<gene>
    <name evidence="3" type="ORF">EAS64_42530</name>
</gene>
<name>A0A6P2BKH0_9ACTN</name>
<dbReference type="InterPro" id="IPR013785">
    <property type="entry name" value="Aldolase_TIM"/>
</dbReference>
<reference evidence="3 4" key="1">
    <citation type="submission" date="2018-11" db="EMBL/GenBank/DDBJ databases">
        <title>Trebonia kvetii gen.nov., sp.nov., a novel acidophilic actinobacterium, and proposal of the new actinobacterial family Treboniaceae fam. nov.</title>
        <authorList>
            <person name="Rapoport D."/>
            <person name="Sagova-Mareckova M."/>
            <person name="Sedlacek I."/>
            <person name="Provaznik J."/>
            <person name="Kralova S."/>
            <person name="Pavlinic D."/>
            <person name="Benes V."/>
            <person name="Kopecky J."/>
        </authorList>
    </citation>
    <scope>NUCLEOTIDE SEQUENCE [LARGE SCALE GENOMIC DNA]</scope>
    <source>
        <strain evidence="3 4">15Tr583</strain>
    </source>
</reference>
<dbReference type="EMBL" id="RPFW01000016">
    <property type="protein sequence ID" value="TVY98988.1"/>
    <property type="molecule type" value="Genomic_DNA"/>
</dbReference>
<comment type="similarity">
    <text evidence="2">Belongs to the triosephosphate isomerase family.</text>
</comment>
<dbReference type="CDD" id="cd00311">
    <property type="entry name" value="TIM"/>
    <property type="match status" value="1"/>
</dbReference>
<comment type="pathway">
    <text evidence="2">Carbohydrate biosynthesis; gluconeogenesis.</text>
</comment>
<dbReference type="Pfam" id="PF00121">
    <property type="entry name" value="TIM"/>
    <property type="match status" value="1"/>
</dbReference>
<dbReference type="Gene3D" id="3.20.20.70">
    <property type="entry name" value="Aldolase class I"/>
    <property type="match status" value="1"/>
</dbReference>
<keyword evidence="1 2" id="KW-0413">Isomerase</keyword>
<dbReference type="OrthoDB" id="9809429at2"/>
<dbReference type="UniPathway" id="UPA00138"/>
<keyword evidence="2" id="KW-0312">Gluconeogenesis</keyword>
<comment type="pathway">
    <text evidence="2">Carbohydrate degradation; glycolysis; D-glyceraldehyde 3-phosphate from glycerone phosphate: step 1/1.</text>
</comment>
<comment type="subcellular location">
    <subcellularLocation>
        <location evidence="2">Cytoplasm</location>
    </subcellularLocation>
</comment>
<keyword evidence="2" id="KW-0324">Glycolysis</keyword>
<evidence type="ECO:0000256" key="1">
    <source>
        <dbReference type="ARBA" id="ARBA00023235"/>
    </source>
</evidence>
<dbReference type="GO" id="GO:0006096">
    <property type="term" value="P:glycolytic process"/>
    <property type="evidence" value="ECO:0007669"/>
    <property type="project" value="UniProtKB-UniPathway"/>
</dbReference>
<dbReference type="Proteomes" id="UP000460272">
    <property type="component" value="Unassembled WGS sequence"/>
</dbReference>
<sequence length="223" mass="22924">MYLSHAETIRWLDGVARLRTGSVEVAVLPSFTALPAAAQALAGTAIRYGAQDCCWADAGPFTGEVSPAVLRELGCSYVEVGHAERRRHFGEDDAMVARKAAAAVAAGLVPIVCIGEPGRCGPAEAARACARQLAPVVAATGNATVIVAYEPVWAIGAAEPADPGHVLAVLADIRARAGKARIIYGGSAGPGLFKRLPGVDGLFLGRSALDLRGFARTLAELAA</sequence>
<comment type="caution">
    <text evidence="3">The sequence shown here is derived from an EMBL/GenBank/DDBJ whole genome shotgun (WGS) entry which is preliminary data.</text>
</comment>
<dbReference type="GO" id="GO:0019563">
    <property type="term" value="P:glycerol catabolic process"/>
    <property type="evidence" value="ECO:0007669"/>
    <property type="project" value="TreeGrafter"/>
</dbReference>
<accession>A0A6P2BKH0</accession>
<dbReference type="InterPro" id="IPR035990">
    <property type="entry name" value="TIM_sf"/>
</dbReference>
<protein>
    <recommendedName>
        <fullName evidence="2">Triosephosphate isomerase</fullName>
        <ecNumber evidence="2">5.3.1.1</ecNumber>
    </recommendedName>
</protein>
<dbReference type="GO" id="GO:0006094">
    <property type="term" value="P:gluconeogenesis"/>
    <property type="evidence" value="ECO:0007669"/>
    <property type="project" value="UniProtKB-UniPathway"/>
</dbReference>
<evidence type="ECO:0000313" key="4">
    <source>
        <dbReference type="Proteomes" id="UP000460272"/>
    </source>
</evidence>
<dbReference type="AlphaFoldDB" id="A0A6P2BKH0"/>
<keyword evidence="4" id="KW-1185">Reference proteome</keyword>
<dbReference type="PROSITE" id="PS51440">
    <property type="entry name" value="TIM_2"/>
    <property type="match status" value="1"/>
</dbReference>
<dbReference type="InterPro" id="IPR000652">
    <property type="entry name" value="Triosephosphate_isomerase"/>
</dbReference>
<evidence type="ECO:0000256" key="2">
    <source>
        <dbReference type="RuleBase" id="RU363013"/>
    </source>
</evidence>
<keyword evidence="2" id="KW-0963">Cytoplasm</keyword>
<dbReference type="SUPFAM" id="SSF51351">
    <property type="entry name" value="Triosephosphate isomerase (TIM)"/>
    <property type="match status" value="1"/>
</dbReference>
<dbReference type="GO" id="GO:0046166">
    <property type="term" value="P:glyceraldehyde-3-phosphate biosynthetic process"/>
    <property type="evidence" value="ECO:0007669"/>
    <property type="project" value="TreeGrafter"/>
</dbReference>
<organism evidence="3 4">
    <name type="scientific">Trebonia kvetii</name>
    <dbReference type="NCBI Taxonomy" id="2480626"/>
    <lineage>
        <taxon>Bacteria</taxon>
        <taxon>Bacillati</taxon>
        <taxon>Actinomycetota</taxon>
        <taxon>Actinomycetes</taxon>
        <taxon>Streptosporangiales</taxon>
        <taxon>Treboniaceae</taxon>
        <taxon>Trebonia</taxon>
    </lineage>
</organism>
<comment type="subunit">
    <text evidence="2">Homodimer.</text>
</comment>
<dbReference type="UniPathway" id="UPA00109">
    <property type="reaction ID" value="UER00189"/>
</dbReference>
<dbReference type="EC" id="5.3.1.1" evidence="2"/>
<dbReference type="PANTHER" id="PTHR21139">
    <property type="entry name" value="TRIOSEPHOSPHATE ISOMERASE"/>
    <property type="match status" value="1"/>
</dbReference>
<dbReference type="PANTHER" id="PTHR21139:SF2">
    <property type="entry name" value="TRIOSEPHOSPHATE ISOMERASE"/>
    <property type="match status" value="1"/>
</dbReference>
<dbReference type="GO" id="GO:0004807">
    <property type="term" value="F:triose-phosphate isomerase activity"/>
    <property type="evidence" value="ECO:0007669"/>
    <property type="project" value="UniProtKB-EC"/>
</dbReference>